<dbReference type="Proteomes" id="UP001603013">
    <property type="component" value="Unassembled WGS sequence"/>
</dbReference>
<proteinExistence type="predicted"/>
<reference evidence="1 2" key="1">
    <citation type="submission" date="2024-10" db="EMBL/GenBank/DDBJ databases">
        <title>The Natural Products Discovery Center: Release of the First 8490 Sequenced Strains for Exploring Actinobacteria Biosynthetic Diversity.</title>
        <authorList>
            <person name="Kalkreuter E."/>
            <person name="Kautsar S.A."/>
            <person name="Yang D."/>
            <person name="Bader C.D."/>
            <person name="Teijaro C.N."/>
            <person name="Fluegel L."/>
            <person name="Davis C.M."/>
            <person name="Simpson J.R."/>
            <person name="Lauterbach L."/>
            <person name="Steele A.D."/>
            <person name="Gui C."/>
            <person name="Meng S."/>
            <person name="Li G."/>
            <person name="Viehrig K."/>
            <person name="Ye F."/>
            <person name="Su P."/>
            <person name="Kiefer A.F."/>
            <person name="Nichols A."/>
            <person name="Cepeda A.J."/>
            <person name="Yan W."/>
            <person name="Fan B."/>
            <person name="Jiang Y."/>
            <person name="Adhikari A."/>
            <person name="Zheng C.-J."/>
            <person name="Schuster L."/>
            <person name="Cowan T.M."/>
            <person name="Smanski M.J."/>
            <person name="Chevrette M.G."/>
            <person name="De Carvalho L.P.S."/>
            <person name="Shen B."/>
        </authorList>
    </citation>
    <scope>NUCLEOTIDE SEQUENCE [LARGE SCALE GENOMIC DNA]</scope>
    <source>
        <strain evidence="1 2">NPDC015755</strain>
    </source>
</reference>
<accession>A0ABW6YMX8</accession>
<dbReference type="EMBL" id="JBIBSM010000034">
    <property type="protein sequence ID" value="MFF8281068.1"/>
    <property type="molecule type" value="Genomic_DNA"/>
</dbReference>
<organism evidence="1 2">
    <name type="scientific">Streptomyces lateritius</name>
    <dbReference type="NCBI Taxonomy" id="67313"/>
    <lineage>
        <taxon>Bacteria</taxon>
        <taxon>Bacillati</taxon>
        <taxon>Actinomycetota</taxon>
        <taxon>Actinomycetes</taxon>
        <taxon>Kitasatosporales</taxon>
        <taxon>Streptomycetaceae</taxon>
        <taxon>Streptomyces</taxon>
    </lineage>
</organism>
<name>A0ABW6YMX8_9ACTN</name>
<sequence length="88" mass="9527">MTDRCSAAHHTDPSPCEGATDAVLLRDRHGAEKLGCVHHAARLRASLKVAVFPGPSAYTGYAWGHDAPREALARAQRMTPYDWQTATA</sequence>
<evidence type="ECO:0000313" key="1">
    <source>
        <dbReference type="EMBL" id="MFF8281068.1"/>
    </source>
</evidence>
<comment type="caution">
    <text evidence="1">The sequence shown here is derived from an EMBL/GenBank/DDBJ whole genome shotgun (WGS) entry which is preliminary data.</text>
</comment>
<keyword evidence="2" id="KW-1185">Reference proteome</keyword>
<evidence type="ECO:0000313" key="2">
    <source>
        <dbReference type="Proteomes" id="UP001603013"/>
    </source>
</evidence>
<gene>
    <name evidence="1" type="ORF">ACF05T_34315</name>
</gene>
<protein>
    <submittedName>
        <fullName evidence="1">Uncharacterized protein</fullName>
    </submittedName>
</protein>
<dbReference type="RefSeq" id="WP_391937827.1">
    <property type="nucleotide sequence ID" value="NZ_JBIBSM010000034.1"/>
</dbReference>